<protein>
    <submittedName>
        <fullName evidence="2">Uncharacterized protein</fullName>
    </submittedName>
</protein>
<dbReference type="InterPro" id="IPR010998">
    <property type="entry name" value="Integrase_recombinase_N"/>
</dbReference>
<dbReference type="Gene3D" id="1.10.150.130">
    <property type="match status" value="1"/>
</dbReference>
<sequence>HILPFWGKTKLKNLSRNEYEKHIANLLKVRPKASVRIIHSCFMTMLNDAIMNGNISANRLNGIYVGDSLIAKKNKRITLDQFQIWMQEAEKVMD</sequence>
<dbReference type="EMBL" id="AZMM01017542">
    <property type="protein sequence ID" value="ETJ26062.1"/>
    <property type="molecule type" value="Genomic_DNA"/>
</dbReference>
<evidence type="ECO:0000313" key="2">
    <source>
        <dbReference type="EMBL" id="ETJ26062.1"/>
    </source>
</evidence>
<feature type="non-terminal residue" evidence="2">
    <location>
        <position position="94"/>
    </location>
</feature>
<dbReference type="InterPro" id="IPR011010">
    <property type="entry name" value="DNA_brk_join_enz"/>
</dbReference>
<organism evidence="2">
    <name type="scientific">human gut metagenome</name>
    <dbReference type="NCBI Taxonomy" id="408170"/>
    <lineage>
        <taxon>unclassified sequences</taxon>
        <taxon>metagenomes</taxon>
        <taxon>organismal metagenomes</taxon>
    </lineage>
</organism>
<dbReference type="AlphaFoldDB" id="W1X6P5"/>
<evidence type="ECO:0000256" key="1">
    <source>
        <dbReference type="ARBA" id="ARBA00023125"/>
    </source>
</evidence>
<comment type="caution">
    <text evidence="2">The sequence shown here is derived from an EMBL/GenBank/DDBJ whole genome shotgun (WGS) entry which is preliminary data.</text>
</comment>
<dbReference type="SUPFAM" id="SSF56349">
    <property type="entry name" value="DNA breaking-rejoining enzymes"/>
    <property type="match status" value="1"/>
</dbReference>
<feature type="non-terminal residue" evidence="2">
    <location>
        <position position="1"/>
    </location>
</feature>
<keyword evidence="1" id="KW-0238">DNA-binding</keyword>
<proteinExistence type="predicted"/>
<gene>
    <name evidence="2" type="ORF">Q604_UNBC17542G0001</name>
</gene>
<dbReference type="GO" id="GO:0003677">
    <property type="term" value="F:DNA binding"/>
    <property type="evidence" value="ECO:0007669"/>
    <property type="project" value="UniProtKB-KW"/>
</dbReference>
<accession>W1X6P5</accession>
<reference evidence="2" key="1">
    <citation type="submission" date="2013-12" db="EMBL/GenBank/DDBJ databases">
        <title>A Varibaculum cambriense genome reconstructed from a premature infant gut community with otherwise low bacterial novelty that shifts toward anaerobic metabolism during the third week of life.</title>
        <authorList>
            <person name="Brown C.T."/>
            <person name="Sharon I."/>
            <person name="Thomas B.C."/>
            <person name="Castelle C.J."/>
            <person name="Morowitz M.J."/>
            <person name="Banfield J.F."/>
        </authorList>
    </citation>
    <scope>NUCLEOTIDE SEQUENCE</scope>
</reference>
<name>W1X6P5_9ZZZZ</name>